<dbReference type="PANTHER" id="PTHR38344">
    <property type="entry name" value="UPF0753 PROTEIN AQ_863"/>
    <property type="match status" value="1"/>
</dbReference>
<dbReference type="AlphaFoldDB" id="A0A1Y6BMH1"/>
<keyword evidence="1 6" id="KW-0813">Transport</keyword>
<evidence type="ECO:0000256" key="1">
    <source>
        <dbReference type="ARBA" id="ARBA00022448"/>
    </source>
</evidence>
<gene>
    <name evidence="6" type="primary">dabA</name>
    <name evidence="7" type="ORF">SAMN02745746_01290</name>
</gene>
<organism evidence="7 8">
    <name type="scientific">Pseudogulbenkiania subflava DSM 22618</name>
    <dbReference type="NCBI Taxonomy" id="1123014"/>
    <lineage>
        <taxon>Bacteria</taxon>
        <taxon>Pseudomonadati</taxon>
        <taxon>Pseudomonadota</taxon>
        <taxon>Betaproteobacteria</taxon>
        <taxon>Neisseriales</taxon>
        <taxon>Chromobacteriaceae</taxon>
        <taxon>Pseudogulbenkiania</taxon>
    </lineage>
</organism>
<comment type="cofactor">
    <cofactor evidence="6">
        <name>Zn(2+)</name>
        <dbReference type="ChEBI" id="CHEBI:29105"/>
    </cofactor>
</comment>
<name>A0A1Y6BMH1_9NEIS</name>
<comment type="function">
    <text evidence="6">Part of an energy-coupled inorganic carbon pump.</text>
</comment>
<comment type="subunit">
    <text evidence="6">Forms a complex with DabB.</text>
</comment>
<keyword evidence="4 6" id="KW-0862">Zinc</keyword>
<evidence type="ECO:0000256" key="4">
    <source>
        <dbReference type="ARBA" id="ARBA00022833"/>
    </source>
</evidence>
<dbReference type="GO" id="GO:0005886">
    <property type="term" value="C:plasma membrane"/>
    <property type="evidence" value="ECO:0007669"/>
    <property type="project" value="UniProtKB-SubCell"/>
</dbReference>
<evidence type="ECO:0000256" key="6">
    <source>
        <dbReference type="HAMAP-Rule" id="MF_01871"/>
    </source>
</evidence>
<dbReference type="Pfam" id="PF10070">
    <property type="entry name" value="DabA"/>
    <property type="match status" value="1"/>
</dbReference>
<sequence length="791" mass="87878">MTKPDLDWQTAAIEAANRIAPSWPLDSLLASSPYWGLRDMPFAQAHHYLHRLAGSGLHLDEAHYRRQYDSGLISPRHLAAAMREHGETLSPDEWLHGAANKPGPENTALLLGDLRVDPAGHAGLQTWRQVVTQQISQCCAAWFDHDQADWQPNRQRSLYRSWLEEMAIQPVPSPDARLKQRLQQAIAGLPKEHDQLFRHAMAQLQPASPWLSDWFYVLLLRNSGWAAWCRYQLWQAELAGKRCSLLQELLAMQLAWECLLDDGEREVGSRWQRWQAAWSVPTPATQACDRELIWQRAAELAAHAPLLAALPHQDAQAGGIGRELHAVFCIDVRSEPMRRALEQVMPDASSAGFAGFFGLPLAIRFAGETRPQPRLPGLLAPSWEALAPPVEKGLEEWGHFQRAPLSSFTLVESAGLTKAGKLLRKAFPSKTRATLAEVDPWLNGEDKAMVSVGRQLDTETIVSVLTTLLPAMGLGTDFPRTVLLIGHASHSSNNPQASALQCGACGGHGGHLHVLLLSDWLQRPAVRAGLASAGLAIPSDTVFLPVLHLTHSDELHILPARSQDPALRQRAEALRPLLDQVERRARARRAGIDGVPDNLDDDALLALLRQKGHHWAETRPEWGLTNNAFFIAAPRARTAQLDLGGRAFLQEYDWQHDPDARLLTGILAGPLVVAHWINMQYFASVVDPKRFGSGNKLLHNVVGGRIGVFEGNSGDLRIGLSWQSVHDGSRWRHEPLRLAACIDAPAVLIEQALAHQPDVARLVANRWLHLYRIAEDKLEQWRDGDWHAAEL</sequence>
<dbReference type="PANTHER" id="PTHR38344:SF1">
    <property type="entry name" value="INORGANIC CARBON TRANSPORTER SUBUNIT DABA-RELATED"/>
    <property type="match status" value="1"/>
</dbReference>
<dbReference type="STRING" id="1123014.SAMN02745746_01290"/>
<keyword evidence="5 6" id="KW-0472">Membrane</keyword>
<evidence type="ECO:0000256" key="3">
    <source>
        <dbReference type="ARBA" id="ARBA00022723"/>
    </source>
</evidence>
<comment type="subcellular location">
    <subcellularLocation>
        <location evidence="6">Cell membrane</location>
        <topology evidence="6">Peripheral membrane protein</topology>
    </subcellularLocation>
</comment>
<proteinExistence type="inferred from homology"/>
<dbReference type="InterPro" id="IPR018752">
    <property type="entry name" value="DabA"/>
</dbReference>
<dbReference type="EMBL" id="FXAG01000005">
    <property type="protein sequence ID" value="SMF10375.1"/>
    <property type="molecule type" value="Genomic_DNA"/>
</dbReference>
<keyword evidence="2 6" id="KW-1003">Cell membrane</keyword>
<comment type="similarity">
    <text evidence="6">Belongs to the inorganic carbon transporter (TC 9.A.2) DabA family.</text>
</comment>
<dbReference type="GO" id="GO:0008270">
    <property type="term" value="F:zinc ion binding"/>
    <property type="evidence" value="ECO:0007669"/>
    <property type="project" value="UniProtKB-UniRule"/>
</dbReference>
<evidence type="ECO:0000313" key="7">
    <source>
        <dbReference type="EMBL" id="SMF10375.1"/>
    </source>
</evidence>
<accession>A0A1Y6BMH1</accession>
<feature type="binding site" evidence="6">
    <location>
        <position position="331"/>
    </location>
    <ligand>
        <name>Zn(2+)</name>
        <dbReference type="ChEBI" id="CHEBI:29105"/>
    </ligand>
</feature>
<dbReference type="HAMAP" id="MF_01871">
    <property type="entry name" value="DabA"/>
    <property type="match status" value="1"/>
</dbReference>
<dbReference type="Proteomes" id="UP000192920">
    <property type="component" value="Unassembled WGS sequence"/>
</dbReference>
<keyword evidence="3 6" id="KW-0479">Metal-binding</keyword>
<evidence type="ECO:0000313" key="8">
    <source>
        <dbReference type="Proteomes" id="UP000192920"/>
    </source>
</evidence>
<evidence type="ECO:0000256" key="2">
    <source>
        <dbReference type="ARBA" id="ARBA00022475"/>
    </source>
</evidence>
<feature type="binding site" evidence="6">
    <location>
        <position position="329"/>
    </location>
    <ligand>
        <name>Zn(2+)</name>
        <dbReference type="ChEBI" id="CHEBI:29105"/>
    </ligand>
</feature>
<feature type="binding site" evidence="6">
    <location>
        <position position="487"/>
    </location>
    <ligand>
        <name>Zn(2+)</name>
        <dbReference type="ChEBI" id="CHEBI:29105"/>
    </ligand>
</feature>
<feature type="binding site" evidence="6">
    <location>
        <position position="502"/>
    </location>
    <ligand>
        <name>Zn(2+)</name>
        <dbReference type="ChEBI" id="CHEBI:29105"/>
    </ligand>
</feature>
<protein>
    <recommendedName>
        <fullName evidence="6">Probable inorganic carbon transporter subunit DabA</fullName>
    </recommendedName>
</protein>
<reference evidence="8" key="1">
    <citation type="submission" date="2017-04" db="EMBL/GenBank/DDBJ databases">
        <authorList>
            <person name="Varghese N."/>
            <person name="Submissions S."/>
        </authorList>
    </citation>
    <scope>NUCLEOTIDE SEQUENCE [LARGE SCALE GENOMIC DNA]</scope>
    <source>
        <strain evidence="8">DSM 22618</strain>
    </source>
</reference>
<dbReference type="RefSeq" id="WP_085275609.1">
    <property type="nucleotide sequence ID" value="NZ_FXAG01000005.1"/>
</dbReference>
<keyword evidence="8" id="KW-1185">Reference proteome</keyword>
<evidence type="ECO:0000256" key="5">
    <source>
        <dbReference type="ARBA" id="ARBA00023136"/>
    </source>
</evidence>